<reference evidence="2 3" key="1">
    <citation type="submission" date="2016-11" db="EMBL/GenBank/DDBJ databases">
        <title>Paenibacillus species isolates.</title>
        <authorList>
            <person name="Beno S.M."/>
        </authorList>
    </citation>
    <scope>NUCLEOTIDE SEQUENCE [LARGE SCALE GENOMIC DNA]</scope>
    <source>
        <strain evidence="2 3">FSL F4-0100</strain>
    </source>
</reference>
<organism evidence="2 3">
    <name type="scientific">Paenibacillus lautus</name>
    <name type="common">Bacillus lautus</name>
    <dbReference type="NCBI Taxonomy" id="1401"/>
    <lineage>
        <taxon>Bacteria</taxon>
        <taxon>Bacillati</taxon>
        <taxon>Bacillota</taxon>
        <taxon>Bacilli</taxon>
        <taxon>Bacillales</taxon>
        <taxon>Paenibacillaceae</taxon>
        <taxon>Paenibacillus</taxon>
    </lineage>
</organism>
<proteinExistence type="predicted"/>
<evidence type="ECO:0000313" key="3">
    <source>
        <dbReference type="Proteomes" id="UP000187074"/>
    </source>
</evidence>
<dbReference type="InterPro" id="IPR036388">
    <property type="entry name" value="WH-like_DNA-bd_sf"/>
</dbReference>
<dbReference type="InterPro" id="IPR036390">
    <property type="entry name" value="WH_DNA-bd_sf"/>
</dbReference>
<name>A0A1R1B740_PAELA</name>
<comment type="caution">
    <text evidence="2">The sequence shown here is derived from an EMBL/GenBank/DDBJ whole genome shotgun (WGS) entry which is preliminary data.</text>
</comment>
<accession>A0A1R1B740</accession>
<dbReference type="Pfam" id="PF03551">
    <property type="entry name" value="PadR"/>
    <property type="match status" value="1"/>
</dbReference>
<dbReference type="Proteomes" id="UP000187074">
    <property type="component" value="Unassembled WGS sequence"/>
</dbReference>
<dbReference type="AlphaFoldDB" id="A0A1R1B740"/>
<dbReference type="EMBL" id="MRTF01000002">
    <property type="protein sequence ID" value="OME95345.1"/>
    <property type="molecule type" value="Genomic_DNA"/>
</dbReference>
<feature type="domain" description="Transcription regulator PadR N-terminal" evidence="1">
    <location>
        <begin position="2"/>
        <end position="79"/>
    </location>
</feature>
<evidence type="ECO:0000313" key="2">
    <source>
        <dbReference type="EMBL" id="OME95345.1"/>
    </source>
</evidence>
<evidence type="ECO:0000259" key="1">
    <source>
        <dbReference type="Pfam" id="PF03551"/>
    </source>
</evidence>
<protein>
    <submittedName>
        <fullName evidence="2">PadR family transcriptional regulator</fullName>
    </submittedName>
</protein>
<dbReference type="InterPro" id="IPR005149">
    <property type="entry name" value="Tscrpt_reg_PadR_N"/>
</dbReference>
<dbReference type="Gene3D" id="1.10.10.10">
    <property type="entry name" value="Winged helix-like DNA-binding domain superfamily/Winged helix DNA-binding domain"/>
    <property type="match status" value="1"/>
</dbReference>
<dbReference type="STRING" id="1401.BK123_06220"/>
<sequence length="175" mass="19729">MLLQILAELDQASGYDINKLLDQRGYRQWAHIGTTSVYTGLKKLNEKGLVMSEDSGEKSGKGPMPTRFVITESGAAALKDEVLTSLSRTRERDQRFDLGLAALPFIEKDEAIEALRKRLDLLSEALMNIKQTYESQGGARLPLHVRSLFQHPLNLIESEQTFVMSLIHELSEERN</sequence>
<dbReference type="SUPFAM" id="SSF46785">
    <property type="entry name" value="Winged helix' DNA-binding domain"/>
    <property type="match status" value="1"/>
</dbReference>
<gene>
    <name evidence="2" type="ORF">BK123_06220</name>
</gene>